<evidence type="ECO:0000256" key="5">
    <source>
        <dbReference type="ARBA" id="ARBA00023242"/>
    </source>
</evidence>
<keyword evidence="8" id="KW-1185">Reference proteome</keyword>
<dbReference type="GO" id="GO:0030684">
    <property type="term" value="C:preribosome"/>
    <property type="evidence" value="ECO:0007669"/>
    <property type="project" value="UniProtKB-ARBA"/>
</dbReference>
<dbReference type="GO" id="GO:0042273">
    <property type="term" value="P:ribosomal large subunit biogenesis"/>
    <property type="evidence" value="ECO:0007669"/>
    <property type="project" value="UniProtKB-ARBA"/>
</dbReference>
<gene>
    <name evidence="7" type="ORF">BcabD6B2_14070</name>
</gene>
<dbReference type="CDD" id="cd11381">
    <property type="entry name" value="NSA2"/>
    <property type="match status" value="1"/>
</dbReference>
<keyword evidence="3 6" id="KW-0690">Ribosome biogenesis</keyword>
<organism evidence="7 8">
    <name type="scientific">Babesia caballi</name>
    <dbReference type="NCBI Taxonomy" id="5871"/>
    <lineage>
        <taxon>Eukaryota</taxon>
        <taxon>Sar</taxon>
        <taxon>Alveolata</taxon>
        <taxon>Apicomplexa</taxon>
        <taxon>Aconoidasida</taxon>
        <taxon>Piroplasmida</taxon>
        <taxon>Babesiidae</taxon>
        <taxon>Babesia</taxon>
    </lineage>
</organism>
<dbReference type="InterPro" id="IPR022309">
    <property type="entry name" value="Ribosomal_Se8/biogenesis_NSA2"/>
</dbReference>
<evidence type="ECO:0000313" key="7">
    <source>
        <dbReference type="EMBL" id="GIX61972.1"/>
    </source>
</evidence>
<evidence type="ECO:0000256" key="3">
    <source>
        <dbReference type="ARBA" id="ARBA00022517"/>
    </source>
</evidence>
<evidence type="ECO:0000256" key="1">
    <source>
        <dbReference type="ARBA" id="ARBA00004604"/>
    </source>
</evidence>
<evidence type="ECO:0000256" key="6">
    <source>
        <dbReference type="RuleBase" id="RU367114"/>
    </source>
</evidence>
<evidence type="ECO:0000313" key="8">
    <source>
        <dbReference type="Proteomes" id="UP001497744"/>
    </source>
</evidence>
<keyword evidence="6" id="KW-0687">Ribonucleoprotein</keyword>
<dbReference type="Pfam" id="PF01201">
    <property type="entry name" value="Ribosomal_S8e"/>
    <property type="match status" value="1"/>
</dbReference>
<keyword evidence="5 6" id="KW-0539">Nucleus</keyword>
<dbReference type="GO" id="GO:0006364">
    <property type="term" value="P:rRNA processing"/>
    <property type="evidence" value="ECO:0007669"/>
    <property type="project" value="UniProtKB-KW"/>
</dbReference>
<dbReference type="GO" id="GO:0005730">
    <property type="term" value="C:nucleolus"/>
    <property type="evidence" value="ECO:0007669"/>
    <property type="project" value="UniProtKB-SubCell"/>
</dbReference>
<dbReference type="RefSeq" id="XP_067714043.1">
    <property type="nucleotide sequence ID" value="XM_067857942.1"/>
</dbReference>
<dbReference type="GeneID" id="94193455"/>
<accession>A0AAV4LNY4</accession>
<dbReference type="PANTHER" id="PTHR12642">
    <property type="entry name" value="RIBOSOME BIOGENESIS PROTEIN NSA2 HOMOLOG"/>
    <property type="match status" value="1"/>
</dbReference>
<name>A0AAV4LNY4_BABCB</name>
<comment type="similarity">
    <text evidence="2 6">Belongs to the eukaryotic ribosomal protein eS8 family. Ribosome biogenesis protein NSA2 subfamily.</text>
</comment>
<evidence type="ECO:0000256" key="2">
    <source>
        <dbReference type="ARBA" id="ARBA00005424"/>
    </source>
</evidence>
<dbReference type="FunFam" id="2.40.10.310:FF:000001">
    <property type="entry name" value="NSA2, ribosome biogenesis homolog"/>
    <property type="match status" value="1"/>
</dbReference>
<comment type="caution">
    <text evidence="7">The sequence shown here is derived from an EMBL/GenBank/DDBJ whole genome shotgun (WGS) entry which is preliminary data.</text>
</comment>
<comment type="subunit">
    <text evidence="6">Component of the pre-66S ribosomal particle.</text>
</comment>
<dbReference type="Gene3D" id="2.40.10.310">
    <property type="match status" value="1"/>
</dbReference>
<comment type="function">
    <text evidence="6">Involved in the biogenesis of the 60S ribosomal subunit. May play a part in the quality control of pre-60S particles.</text>
</comment>
<sequence>MPQNEYIERHIALHGRRFDHETRTRKKAARAAHTMSKKIQKMRGLKAKIFRKRRYAEKIEMKKQIKNNEEKEAKEEVVASGDGAIPAYLLERGEVNRTKILSNMIKQKRKEKAGKWEVLIPKVRQMNEAEMFRVMKSGKRKKKQWKRMVDKVCFIPEDYTRKPPKYEKYIRPTGLRFKKAHVTHPELKTTFFLDIISVKKNPQSNLYTSLGVITKGTIIEVNVSELGLVTQTGKVVWAKYAQCTRLTDLYVGLRVRPAHVVPRVAVRREVLVDVVGLGVLQVVDGDDRLVHGQAVDRLPDLLDPLVLDVLDDARDLGDVAVDVVAVREVGHVDPLEQVAASEEVGDLEEVVVGQLLQSLAVLLAPAQLAQRTAREVHGEVHRDEAEVRQAFDHVYGEPGLFSRFEIFENIALQTVKAVELYASIESHKALRWGRATLTVIFIGNRGDNITSQMPSVGHALTSYEDKSIPGTSTMALTTTS</sequence>
<keyword evidence="4 6" id="KW-0698">rRNA processing</keyword>
<dbReference type="EMBL" id="BPLF01000001">
    <property type="protein sequence ID" value="GIX61972.1"/>
    <property type="molecule type" value="Genomic_DNA"/>
</dbReference>
<protein>
    <recommendedName>
        <fullName evidence="6">Ribosome biogenesis protein NSA2 homolog</fullName>
    </recommendedName>
</protein>
<comment type="subcellular location">
    <subcellularLocation>
        <location evidence="1 6">Nucleus</location>
        <location evidence="1 6">Nucleolus</location>
    </subcellularLocation>
</comment>
<dbReference type="Proteomes" id="UP001497744">
    <property type="component" value="Unassembled WGS sequence"/>
</dbReference>
<dbReference type="AlphaFoldDB" id="A0AAV4LNY4"/>
<evidence type="ECO:0000256" key="4">
    <source>
        <dbReference type="ARBA" id="ARBA00022552"/>
    </source>
</evidence>
<dbReference type="InterPro" id="IPR039411">
    <property type="entry name" value="NSA2_fam"/>
</dbReference>
<proteinExistence type="inferred from homology"/>
<reference evidence="7 8" key="1">
    <citation type="submission" date="2021-06" db="EMBL/GenBank/DDBJ databases">
        <title>Genome sequence of Babesia caballi.</title>
        <authorList>
            <person name="Yamagishi J."/>
            <person name="Kidaka T."/>
            <person name="Ochi A."/>
        </authorList>
    </citation>
    <scope>NUCLEOTIDE SEQUENCE [LARGE SCALE GENOMIC DNA]</scope>
    <source>
        <strain evidence="7">USDA-D6B2</strain>
    </source>
</reference>